<evidence type="ECO:0000313" key="15">
    <source>
        <dbReference type="RefSeq" id="XP_032819684.1"/>
    </source>
</evidence>
<evidence type="ECO:0000259" key="12">
    <source>
        <dbReference type="Pfam" id="PF06814"/>
    </source>
</evidence>
<evidence type="ECO:0000256" key="3">
    <source>
        <dbReference type="ARBA" id="ARBA00022729"/>
    </source>
</evidence>
<accession>A0AAJ7TKR9</accession>
<keyword evidence="4 10" id="KW-1133">Transmembrane helix</keyword>
<evidence type="ECO:0000256" key="11">
    <source>
        <dbReference type="SAM" id="SignalP"/>
    </source>
</evidence>
<dbReference type="GO" id="GO:0042147">
    <property type="term" value="P:retrograde transport, endosome to Golgi"/>
    <property type="evidence" value="ECO:0007669"/>
    <property type="project" value="TreeGrafter"/>
</dbReference>
<feature type="domain" description="GOST seven transmembrane" evidence="12">
    <location>
        <begin position="236"/>
        <end position="479"/>
    </location>
</feature>
<evidence type="ECO:0000256" key="5">
    <source>
        <dbReference type="ARBA" id="ARBA00023034"/>
    </source>
</evidence>
<evidence type="ECO:0000259" key="13">
    <source>
        <dbReference type="Pfam" id="PF21901"/>
    </source>
</evidence>
<feature type="signal peptide" evidence="11">
    <location>
        <begin position="1"/>
        <end position="37"/>
    </location>
</feature>
<keyword evidence="3 11" id="KW-0732">Signal</keyword>
<feature type="chain" id="PRO_5042471603" evidence="11">
    <location>
        <begin position="38"/>
        <end position="569"/>
    </location>
</feature>
<name>A0AAJ7TKR9_PETMA</name>
<evidence type="ECO:0000256" key="9">
    <source>
        <dbReference type="SAM" id="MobiDB-lite"/>
    </source>
</evidence>
<sequence>MAARGSRGSSAAAAAGTAQHALVAAVLLLHFALCAMAVAPQVGKKDGVFNAKNLMFHFYKTLFNNTDVMLVVSEKTCQPNAVFNVKWMLLHSKCYNKIANIPDMEVKLLLEEKISDDIDYTTNQVSMTCANFNLERMAAHPTFEKFIKTVNNTVKASNSTKTKREEKQVSKIEQKASTVANKNGKNVLTRTWRDGPYLFIMSIHPKSNTTVGPEWEIPVQVQMKSEEGFISAADWPLMIFYVAMCVLYSLYGALWLAWSACYWKDLLRIQFWIGAVILLGMLEKAVFYAEYHSINYYGTSVRGAVVFAELLSALKRTLARLLVIIVSLGYGIVKPRLGTTMYKVVGVGMLYLIFSSVEGILRISGEQNSVNVLYSDIALAFIDSCVIYWIFISLYQTMKMLMLRRNVVKLSLYRHFTNTLIFAIIASLIFIIWTTRKFRFAECQSDWRELWVEEAFWRLLFSLILLVIMVLWRPSANNQRYAFTPLLDNDEDEDEEEEPMMNEAYDGMKMRGSKPELNGSSRPNVNKQEDDLKWVEDNIPASMADVAMPALLDSDEEIMTTKFEMSKME</sequence>
<feature type="transmembrane region" description="Helical" evidence="10">
    <location>
        <begin position="269"/>
        <end position="289"/>
    </location>
</feature>
<dbReference type="GO" id="GO:0000139">
    <property type="term" value="C:Golgi membrane"/>
    <property type="evidence" value="ECO:0007669"/>
    <property type="project" value="UniProtKB-SubCell"/>
</dbReference>
<gene>
    <name evidence="15" type="primary">TMEM87A</name>
</gene>
<dbReference type="GO" id="GO:0005829">
    <property type="term" value="C:cytosol"/>
    <property type="evidence" value="ECO:0007669"/>
    <property type="project" value="GOC"/>
</dbReference>
<evidence type="ECO:0000256" key="10">
    <source>
        <dbReference type="SAM" id="Phobius"/>
    </source>
</evidence>
<keyword evidence="6 10" id="KW-0472">Membrane</keyword>
<protein>
    <submittedName>
        <fullName evidence="15">Transmembrane protein 87A isoform X2</fullName>
    </submittedName>
</protein>
<dbReference type="Pfam" id="PF21901">
    <property type="entry name" value="TMEM87A-B_GOLD"/>
    <property type="match status" value="1"/>
</dbReference>
<dbReference type="PANTHER" id="PTHR21229">
    <property type="entry name" value="LUNG SEVEN TRANSMEMBRANE RECEPTOR"/>
    <property type="match status" value="1"/>
</dbReference>
<dbReference type="InterPro" id="IPR054101">
    <property type="entry name" value="TMEM87A/B_GOLD"/>
</dbReference>
<comment type="similarity">
    <text evidence="8">Belongs to the LU7TM family. TMEM87 subfamily.</text>
</comment>
<feature type="transmembrane region" description="Helical" evidence="10">
    <location>
        <begin position="345"/>
        <end position="365"/>
    </location>
</feature>
<feature type="domain" description="TMEM87A/B GOLD" evidence="13">
    <location>
        <begin position="54"/>
        <end position="203"/>
    </location>
</feature>
<evidence type="ECO:0000256" key="7">
    <source>
        <dbReference type="ARBA" id="ARBA00023180"/>
    </source>
</evidence>
<dbReference type="Pfam" id="PF06814">
    <property type="entry name" value="GOST_TM"/>
    <property type="match status" value="1"/>
</dbReference>
<reference evidence="15" key="1">
    <citation type="submission" date="2025-08" db="UniProtKB">
        <authorList>
            <consortium name="RefSeq"/>
        </authorList>
    </citation>
    <scope>IDENTIFICATION</scope>
    <source>
        <tissue evidence="15">Sperm</tissue>
    </source>
</reference>
<feature type="transmembrane region" description="Helical" evidence="10">
    <location>
        <begin position="377"/>
        <end position="395"/>
    </location>
</feature>
<proteinExistence type="inferred from homology"/>
<dbReference type="RefSeq" id="XP_032819684.1">
    <property type="nucleotide sequence ID" value="XM_032963793.1"/>
</dbReference>
<evidence type="ECO:0000256" key="1">
    <source>
        <dbReference type="ARBA" id="ARBA00004653"/>
    </source>
</evidence>
<feature type="region of interest" description="Disordered" evidence="9">
    <location>
        <begin position="511"/>
        <end position="530"/>
    </location>
</feature>
<dbReference type="GO" id="GO:0032580">
    <property type="term" value="C:Golgi cisterna membrane"/>
    <property type="evidence" value="ECO:0007669"/>
    <property type="project" value="TreeGrafter"/>
</dbReference>
<dbReference type="Proteomes" id="UP001318040">
    <property type="component" value="Chromosome 31"/>
</dbReference>
<feature type="transmembrane region" description="Helical" evidence="10">
    <location>
        <begin position="235"/>
        <end position="257"/>
    </location>
</feature>
<evidence type="ECO:0000256" key="4">
    <source>
        <dbReference type="ARBA" id="ARBA00022989"/>
    </source>
</evidence>
<feature type="transmembrane region" description="Helical" evidence="10">
    <location>
        <begin position="416"/>
        <end position="435"/>
    </location>
</feature>
<feature type="transmembrane region" description="Helical" evidence="10">
    <location>
        <begin position="455"/>
        <end position="472"/>
    </location>
</feature>
<dbReference type="GeneID" id="116947737"/>
<keyword evidence="7" id="KW-0325">Glycoprotein</keyword>
<evidence type="ECO:0000256" key="2">
    <source>
        <dbReference type="ARBA" id="ARBA00022692"/>
    </source>
</evidence>
<evidence type="ECO:0000313" key="14">
    <source>
        <dbReference type="Proteomes" id="UP001318040"/>
    </source>
</evidence>
<organism evidence="14 15">
    <name type="scientific">Petromyzon marinus</name>
    <name type="common">Sea lamprey</name>
    <dbReference type="NCBI Taxonomy" id="7757"/>
    <lineage>
        <taxon>Eukaryota</taxon>
        <taxon>Metazoa</taxon>
        <taxon>Chordata</taxon>
        <taxon>Craniata</taxon>
        <taxon>Vertebrata</taxon>
        <taxon>Cyclostomata</taxon>
        <taxon>Hyperoartia</taxon>
        <taxon>Petromyzontiformes</taxon>
        <taxon>Petromyzontidae</taxon>
        <taxon>Petromyzon</taxon>
    </lineage>
</organism>
<keyword evidence="5" id="KW-0333">Golgi apparatus</keyword>
<dbReference type="InterPro" id="IPR009637">
    <property type="entry name" value="GPR107/GPR108-like"/>
</dbReference>
<keyword evidence="2 10" id="KW-0812">Transmembrane</keyword>
<dbReference type="InterPro" id="IPR053937">
    <property type="entry name" value="GOST_TM"/>
</dbReference>
<feature type="transmembrane region" description="Helical" evidence="10">
    <location>
        <begin position="317"/>
        <end position="333"/>
    </location>
</feature>
<dbReference type="AlphaFoldDB" id="A0AAJ7TKR9"/>
<evidence type="ECO:0000256" key="6">
    <source>
        <dbReference type="ARBA" id="ARBA00023136"/>
    </source>
</evidence>
<dbReference type="PANTHER" id="PTHR21229:SF16">
    <property type="entry name" value="TRANSMEMBRANE PROTEIN 87B"/>
    <property type="match status" value="1"/>
</dbReference>
<evidence type="ECO:0000256" key="8">
    <source>
        <dbReference type="ARBA" id="ARBA00044946"/>
    </source>
</evidence>
<comment type="subcellular location">
    <subcellularLocation>
        <location evidence="1">Golgi apparatus membrane</location>
        <topology evidence="1">Multi-pass membrane protein</topology>
    </subcellularLocation>
</comment>
<keyword evidence="14" id="KW-1185">Reference proteome</keyword>